<proteinExistence type="predicted"/>
<dbReference type="GO" id="GO:0006313">
    <property type="term" value="P:DNA transposition"/>
    <property type="evidence" value="ECO:0007669"/>
    <property type="project" value="InterPro"/>
</dbReference>
<dbReference type="Pfam" id="PF01609">
    <property type="entry name" value="DDE_Tnp_1"/>
    <property type="match status" value="1"/>
</dbReference>
<dbReference type="AlphaFoldDB" id="N1ZU86"/>
<comment type="caution">
    <text evidence="3">The sequence shown here is derived from an EMBL/GenBank/DDBJ whole genome shotgun (WGS) entry which is preliminary data.</text>
</comment>
<dbReference type="SUPFAM" id="SSF53098">
    <property type="entry name" value="Ribonuclease H-like"/>
    <property type="match status" value="1"/>
</dbReference>
<evidence type="ECO:0000259" key="2">
    <source>
        <dbReference type="Pfam" id="PF01609"/>
    </source>
</evidence>
<evidence type="ECO:0000256" key="1">
    <source>
        <dbReference type="SAM" id="Phobius"/>
    </source>
</evidence>
<dbReference type="HOGENOM" id="CLU_053111_0_0_9"/>
<dbReference type="GO" id="GO:0004803">
    <property type="term" value="F:transposase activity"/>
    <property type="evidence" value="ECO:0007669"/>
    <property type="project" value="InterPro"/>
</dbReference>
<dbReference type="EMBL" id="AQFT01000141">
    <property type="protein sequence ID" value="EMZ20592.1"/>
    <property type="molecule type" value="Genomic_DNA"/>
</dbReference>
<feature type="domain" description="Transposase IS4-like" evidence="2">
    <location>
        <begin position="198"/>
        <end position="377"/>
    </location>
</feature>
<dbReference type="PATRIC" id="fig|1235802.3.peg.5149"/>
<protein>
    <recommendedName>
        <fullName evidence="2">Transposase IS4-like domain-containing protein</fullName>
    </recommendedName>
</protein>
<evidence type="ECO:0000313" key="3">
    <source>
        <dbReference type="EMBL" id="EMZ20592.1"/>
    </source>
</evidence>
<keyword evidence="4" id="KW-1185">Reference proteome</keyword>
<dbReference type="InterPro" id="IPR002559">
    <property type="entry name" value="Transposase_11"/>
</dbReference>
<sequence>MIVSKYIMKEGVLNEKLTLFKLLSYMKSVYHIPQKIRTLTDKRKRRSIPLFNIVMPTLIFLMLQYRSFHTVFSSPESMNRRLRNCIRGKMPKVDAVRDLLSQIDPDELRNIHEETIDRMKRNRIWKHGTIGGCRVAAVDGVELFGSTKKSCPDCLARRHGKQGTEYFHRSVVCMSVGGPPHVILGQEMLKPRDGNEKDEGELTGGKRLIQRLRKRHGHFADLIVADALYLNAPFINTVLSCGMETVIRLKDEKRLIFKDAQGLFEKGAGKKEAFKRGRTEIETWDLAGFEMDGVAKKVRVIRYHEKTTKKNGRTEENWMWLVTTDETADNQTLWKIMHKRWDIEENGFHQLKTYYHLKHCYCHKAVETVFYLIIIAFNMKELYLYRRTKDFKGRKITLISVSRMFQDELHMKNMKNVLYESEKGG</sequence>
<organism evidence="3 4">
    <name type="scientific">Eubacterium plexicaudatum ASF492</name>
    <dbReference type="NCBI Taxonomy" id="1235802"/>
    <lineage>
        <taxon>Bacteria</taxon>
        <taxon>Bacillati</taxon>
        <taxon>Bacillota</taxon>
        <taxon>Clostridia</taxon>
        <taxon>Eubacteriales</taxon>
        <taxon>Eubacteriaceae</taxon>
        <taxon>Eubacterium</taxon>
    </lineage>
</organism>
<dbReference type="GO" id="GO:0003677">
    <property type="term" value="F:DNA binding"/>
    <property type="evidence" value="ECO:0007669"/>
    <property type="project" value="InterPro"/>
</dbReference>
<gene>
    <name evidence="3" type="ORF">C823_04890</name>
</gene>
<feature type="transmembrane region" description="Helical" evidence="1">
    <location>
        <begin position="47"/>
        <end position="65"/>
    </location>
</feature>
<keyword evidence="1" id="KW-0812">Transmembrane</keyword>
<dbReference type="InterPro" id="IPR012337">
    <property type="entry name" value="RNaseH-like_sf"/>
</dbReference>
<evidence type="ECO:0000313" key="4">
    <source>
        <dbReference type="Proteomes" id="UP000012589"/>
    </source>
</evidence>
<reference evidence="3 4" key="1">
    <citation type="journal article" date="2014" name="Genome Announc.">
        <title>Draft genome sequences of the altered schaedler flora, a defined bacterial community from gnotobiotic mice.</title>
        <authorList>
            <person name="Wannemuehler M.J."/>
            <person name="Overstreet A.M."/>
            <person name="Ward D.V."/>
            <person name="Phillips G.J."/>
        </authorList>
    </citation>
    <scope>NUCLEOTIDE SEQUENCE [LARGE SCALE GENOMIC DNA]</scope>
    <source>
        <strain evidence="3 4">ASF492</strain>
    </source>
</reference>
<dbReference type="STRING" id="1235802.C823_04890"/>
<keyword evidence="1" id="KW-0472">Membrane</keyword>
<name>N1ZU86_9FIRM</name>
<keyword evidence="1" id="KW-1133">Transmembrane helix</keyword>
<dbReference type="Proteomes" id="UP000012589">
    <property type="component" value="Unassembled WGS sequence"/>
</dbReference>
<accession>N1ZU86</accession>
<dbReference type="eggNOG" id="COG5433">
    <property type="taxonomic scope" value="Bacteria"/>
</dbReference>